<accession>A0ABN9SSN7</accession>
<feature type="compositionally biased region" description="Basic and acidic residues" evidence="1">
    <location>
        <begin position="29"/>
        <end position="40"/>
    </location>
</feature>
<feature type="region of interest" description="Disordered" evidence="1">
    <location>
        <begin position="23"/>
        <end position="45"/>
    </location>
</feature>
<comment type="caution">
    <text evidence="2">The sequence shown here is derived from an EMBL/GenBank/DDBJ whole genome shotgun (WGS) entry which is preliminary data.</text>
</comment>
<keyword evidence="3" id="KW-1185">Reference proteome</keyword>
<organism evidence="2 3">
    <name type="scientific">Prorocentrum cordatum</name>
    <dbReference type="NCBI Taxonomy" id="2364126"/>
    <lineage>
        <taxon>Eukaryota</taxon>
        <taxon>Sar</taxon>
        <taxon>Alveolata</taxon>
        <taxon>Dinophyceae</taxon>
        <taxon>Prorocentrales</taxon>
        <taxon>Prorocentraceae</taxon>
        <taxon>Prorocentrum</taxon>
    </lineage>
</organism>
<evidence type="ECO:0000256" key="1">
    <source>
        <dbReference type="SAM" id="MobiDB-lite"/>
    </source>
</evidence>
<gene>
    <name evidence="2" type="ORF">PCOR1329_LOCUS32219</name>
</gene>
<proteinExistence type="predicted"/>
<dbReference type="Proteomes" id="UP001189429">
    <property type="component" value="Unassembled WGS sequence"/>
</dbReference>
<evidence type="ECO:0000313" key="3">
    <source>
        <dbReference type="Proteomes" id="UP001189429"/>
    </source>
</evidence>
<reference evidence="2" key="1">
    <citation type="submission" date="2023-10" db="EMBL/GenBank/DDBJ databases">
        <authorList>
            <person name="Chen Y."/>
            <person name="Shah S."/>
            <person name="Dougan E. K."/>
            <person name="Thang M."/>
            <person name="Chan C."/>
        </authorList>
    </citation>
    <scope>NUCLEOTIDE SEQUENCE [LARGE SCALE GENOMIC DNA]</scope>
</reference>
<sequence length="214" mass="23153">MASMSCHRTLRCRAVRGGRLRCGGRRRRGETNRAAKGERWRARRHEQGGSAVPLLGCHIQPAGGGFSVEDATRCAEDLREKMKQNATLQGLGGYDDTDHEITVSFNVKSTADIDCTDVELHHQAIRDASTVVLSAALPSAIPHENSRSCLYTLLEADELHVNCEFTVSSAEDSKALWDACMSASDPLGSVAGELGFLEGPTVADVKCKKNALAW</sequence>
<name>A0ABN9SSN7_9DINO</name>
<evidence type="ECO:0000313" key="2">
    <source>
        <dbReference type="EMBL" id="CAK0835038.1"/>
    </source>
</evidence>
<dbReference type="EMBL" id="CAUYUJ010012980">
    <property type="protein sequence ID" value="CAK0835038.1"/>
    <property type="molecule type" value="Genomic_DNA"/>
</dbReference>
<protein>
    <submittedName>
        <fullName evidence="2">Uncharacterized protein</fullName>
    </submittedName>
</protein>